<proteinExistence type="predicted"/>
<sequence>MATHQTLPLDIGRKVIAHIRGESYDVYIRGWAINRFVVIDLPSVNGENVRVAPQTGCNINYIREGKMVSFKSSVVYSFNQALAMLIEYPKTHDIFNLRKNERFRTSFPFTYVFDGAKEAVEERGYVRDVSMGGALLTHSKPLTKKTNIIVNITFPQGTVTKMLCNVCNVRKNPRNESESYVTGIRFINPSPENSDVIRKLLESRVQPDRRTGPRFTS</sequence>
<keyword evidence="3" id="KW-0969">Cilium</keyword>
<feature type="domain" description="Type III secretion system flagellar brake protein YcgR PilZN" evidence="2">
    <location>
        <begin position="12"/>
        <end position="89"/>
    </location>
</feature>
<reference evidence="4" key="1">
    <citation type="submission" date="2020-02" db="EMBL/GenBank/DDBJ databases">
        <title>Genomic and physiological characterization of two novel Nitrospinaceae genera.</title>
        <authorList>
            <person name="Mueller A.J."/>
            <person name="Jung M.-Y."/>
            <person name="Strachan C.R."/>
            <person name="Herbold C.W."/>
            <person name="Kirkegaard R.H."/>
            <person name="Daims H."/>
        </authorList>
    </citation>
    <scope>NUCLEOTIDE SEQUENCE [LARGE SCALE GENOMIC DNA]</scope>
</reference>
<dbReference type="Pfam" id="PF07238">
    <property type="entry name" value="PilZ"/>
    <property type="match status" value="1"/>
</dbReference>
<organism evidence="3 4">
    <name type="scientific">Candidatus Nitrohelix vancouverensis</name>
    <dbReference type="NCBI Taxonomy" id="2705534"/>
    <lineage>
        <taxon>Bacteria</taxon>
        <taxon>Pseudomonadati</taxon>
        <taxon>Nitrospinota/Tectimicrobiota group</taxon>
        <taxon>Nitrospinota</taxon>
        <taxon>Nitrospinia</taxon>
        <taxon>Nitrospinales</taxon>
        <taxon>Nitrospinaceae</taxon>
        <taxon>Candidatus Nitrohelix</taxon>
    </lineage>
</organism>
<evidence type="ECO:0000313" key="4">
    <source>
        <dbReference type="Proteomes" id="UP000594464"/>
    </source>
</evidence>
<evidence type="ECO:0000259" key="1">
    <source>
        <dbReference type="Pfam" id="PF07238"/>
    </source>
</evidence>
<dbReference type="AlphaFoldDB" id="A0A7T0G4I6"/>
<accession>A0A7T0G4I6</accession>
<dbReference type="InterPro" id="IPR009875">
    <property type="entry name" value="PilZ_domain"/>
</dbReference>
<feature type="domain" description="PilZ" evidence="1">
    <location>
        <begin position="97"/>
        <end position="202"/>
    </location>
</feature>
<keyword evidence="3" id="KW-0282">Flagellum</keyword>
<evidence type="ECO:0000259" key="2">
    <source>
        <dbReference type="Pfam" id="PF12945"/>
    </source>
</evidence>
<gene>
    <name evidence="3" type="ORF">G3M78_13530</name>
</gene>
<keyword evidence="3" id="KW-0966">Cell projection</keyword>
<evidence type="ECO:0000313" key="3">
    <source>
        <dbReference type="EMBL" id="QPJ66361.1"/>
    </source>
</evidence>
<dbReference type="EMBL" id="CP048620">
    <property type="protein sequence ID" value="QPJ66361.1"/>
    <property type="molecule type" value="Genomic_DNA"/>
</dbReference>
<dbReference type="Proteomes" id="UP000594464">
    <property type="component" value="Chromosome"/>
</dbReference>
<dbReference type="Gene3D" id="2.40.10.220">
    <property type="entry name" value="predicted glycosyltransferase like domains"/>
    <property type="match status" value="1"/>
</dbReference>
<dbReference type="GO" id="GO:0035438">
    <property type="term" value="F:cyclic-di-GMP binding"/>
    <property type="evidence" value="ECO:0007669"/>
    <property type="project" value="InterPro"/>
</dbReference>
<dbReference type="InterPro" id="IPR009926">
    <property type="entry name" value="T3SS_YcgR_PilZN"/>
</dbReference>
<dbReference type="KEGG" id="nva:G3M78_13530"/>
<dbReference type="SUPFAM" id="SSF141371">
    <property type="entry name" value="PilZ domain-like"/>
    <property type="match status" value="2"/>
</dbReference>
<protein>
    <submittedName>
        <fullName evidence="3">Flagellar brake protein</fullName>
    </submittedName>
</protein>
<name>A0A7T0G4I6_9BACT</name>
<dbReference type="Pfam" id="PF12945">
    <property type="entry name" value="PilZNR"/>
    <property type="match status" value="1"/>
</dbReference>